<sequence>MDRREFGRDGDLLRFASALTLEHHGACGRSPQVIVSQSVRLTGCRGGTFARGPLLTSAVTYMERGGAEINVGGNDATRCEGKPPINSGKIRFTKSCLLQCRHTITSSAFFGPSNPCEGAASLRKVQEENAGKRKLSKLSCFPIATVVQRRWGVNHDDYNAVARGRAMAKGHLIPISRSQCEACAEHTDDRTRMPDQLYRHIGTATYYYQDGGMGACGKYLTNNDLICGIIEDGLVILTLFVVAKSKLPTRTTVIRSPSRSLMNVPPHLYNVKRLDTFFRSVMWHRYHIPGGQPPIAVVIIDVRAIHV</sequence>
<name>A0AAD4BNW4_BOLED</name>
<accession>A0AAD4BNW4</accession>
<gene>
    <name evidence="1" type="ORF">L210DRAFT_3632112</name>
</gene>
<evidence type="ECO:0000313" key="1">
    <source>
        <dbReference type="EMBL" id="KAF8436295.1"/>
    </source>
</evidence>
<organism evidence="1 2">
    <name type="scientific">Boletus edulis BED1</name>
    <dbReference type="NCBI Taxonomy" id="1328754"/>
    <lineage>
        <taxon>Eukaryota</taxon>
        <taxon>Fungi</taxon>
        <taxon>Dikarya</taxon>
        <taxon>Basidiomycota</taxon>
        <taxon>Agaricomycotina</taxon>
        <taxon>Agaricomycetes</taxon>
        <taxon>Agaricomycetidae</taxon>
        <taxon>Boletales</taxon>
        <taxon>Boletineae</taxon>
        <taxon>Boletaceae</taxon>
        <taxon>Boletoideae</taxon>
        <taxon>Boletus</taxon>
    </lineage>
</organism>
<proteinExistence type="predicted"/>
<dbReference type="CDD" id="cd22191">
    <property type="entry name" value="DPBB_RlpA_EXP_N-like"/>
    <property type="match status" value="1"/>
</dbReference>
<reference evidence="1" key="2">
    <citation type="journal article" date="2020" name="Nat. Commun.">
        <title>Large-scale genome sequencing of mycorrhizal fungi provides insights into the early evolution of symbiotic traits.</title>
        <authorList>
            <person name="Miyauchi S."/>
            <person name="Kiss E."/>
            <person name="Kuo A."/>
            <person name="Drula E."/>
            <person name="Kohler A."/>
            <person name="Sanchez-Garcia M."/>
            <person name="Morin E."/>
            <person name="Andreopoulos B."/>
            <person name="Barry K.W."/>
            <person name="Bonito G."/>
            <person name="Buee M."/>
            <person name="Carver A."/>
            <person name="Chen C."/>
            <person name="Cichocki N."/>
            <person name="Clum A."/>
            <person name="Culley D."/>
            <person name="Crous P.W."/>
            <person name="Fauchery L."/>
            <person name="Girlanda M."/>
            <person name="Hayes R.D."/>
            <person name="Keri Z."/>
            <person name="LaButti K."/>
            <person name="Lipzen A."/>
            <person name="Lombard V."/>
            <person name="Magnuson J."/>
            <person name="Maillard F."/>
            <person name="Murat C."/>
            <person name="Nolan M."/>
            <person name="Ohm R.A."/>
            <person name="Pangilinan J."/>
            <person name="Pereira M.F."/>
            <person name="Perotto S."/>
            <person name="Peter M."/>
            <person name="Pfister S."/>
            <person name="Riley R."/>
            <person name="Sitrit Y."/>
            <person name="Stielow J.B."/>
            <person name="Szollosi G."/>
            <person name="Zifcakova L."/>
            <person name="Stursova M."/>
            <person name="Spatafora J.W."/>
            <person name="Tedersoo L."/>
            <person name="Vaario L.M."/>
            <person name="Yamada A."/>
            <person name="Yan M."/>
            <person name="Wang P."/>
            <person name="Xu J."/>
            <person name="Bruns T."/>
            <person name="Baldrian P."/>
            <person name="Vilgalys R."/>
            <person name="Dunand C."/>
            <person name="Henrissat B."/>
            <person name="Grigoriev I.V."/>
            <person name="Hibbett D."/>
            <person name="Nagy L.G."/>
            <person name="Martin F.M."/>
        </authorList>
    </citation>
    <scope>NUCLEOTIDE SEQUENCE</scope>
    <source>
        <strain evidence="1">BED1</strain>
    </source>
</reference>
<keyword evidence="2" id="KW-1185">Reference proteome</keyword>
<dbReference type="EMBL" id="WHUW01000022">
    <property type="protein sequence ID" value="KAF8436295.1"/>
    <property type="molecule type" value="Genomic_DNA"/>
</dbReference>
<evidence type="ECO:0000313" key="2">
    <source>
        <dbReference type="Proteomes" id="UP001194468"/>
    </source>
</evidence>
<reference evidence="1" key="1">
    <citation type="submission" date="2019-10" db="EMBL/GenBank/DDBJ databases">
        <authorList>
            <consortium name="DOE Joint Genome Institute"/>
            <person name="Kuo A."/>
            <person name="Miyauchi S."/>
            <person name="Kiss E."/>
            <person name="Drula E."/>
            <person name="Kohler A."/>
            <person name="Sanchez-Garcia M."/>
            <person name="Andreopoulos B."/>
            <person name="Barry K.W."/>
            <person name="Bonito G."/>
            <person name="Buee M."/>
            <person name="Carver A."/>
            <person name="Chen C."/>
            <person name="Cichocki N."/>
            <person name="Clum A."/>
            <person name="Culley D."/>
            <person name="Crous P.W."/>
            <person name="Fauchery L."/>
            <person name="Girlanda M."/>
            <person name="Hayes R."/>
            <person name="Keri Z."/>
            <person name="LaButti K."/>
            <person name="Lipzen A."/>
            <person name="Lombard V."/>
            <person name="Magnuson J."/>
            <person name="Maillard F."/>
            <person name="Morin E."/>
            <person name="Murat C."/>
            <person name="Nolan M."/>
            <person name="Ohm R."/>
            <person name="Pangilinan J."/>
            <person name="Pereira M."/>
            <person name="Perotto S."/>
            <person name="Peter M."/>
            <person name="Riley R."/>
            <person name="Sitrit Y."/>
            <person name="Stielow B."/>
            <person name="Szollosi G."/>
            <person name="Zifcakova L."/>
            <person name="Stursova M."/>
            <person name="Spatafora J.W."/>
            <person name="Tedersoo L."/>
            <person name="Vaario L.-M."/>
            <person name="Yamada A."/>
            <person name="Yan M."/>
            <person name="Wang P."/>
            <person name="Xu J."/>
            <person name="Bruns T."/>
            <person name="Baldrian P."/>
            <person name="Vilgalys R."/>
            <person name="Henrissat B."/>
            <person name="Grigoriev I.V."/>
            <person name="Hibbett D."/>
            <person name="Nagy L.G."/>
            <person name="Martin F.M."/>
        </authorList>
    </citation>
    <scope>NUCLEOTIDE SEQUENCE</scope>
    <source>
        <strain evidence="1">BED1</strain>
    </source>
</reference>
<protein>
    <submittedName>
        <fullName evidence="1">Uncharacterized protein</fullName>
    </submittedName>
</protein>
<comment type="caution">
    <text evidence="1">The sequence shown here is derived from an EMBL/GenBank/DDBJ whole genome shotgun (WGS) entry which is preliminary data.</text>
</comment>
<dbReference type="AlphaFoldDB" id="A0AAD4BNW4"/>
<feature type="non-terminal residue" evidence="1">
    <location>
        <position position="307"/>
    </location>
</feature>
<dbReference type="Proteomes" id="UP001194468">
    <property type="component" value="Unassembled WGS sequence"/>
</dbReference>